<dbReference type="SUPFAM" id="SSF57850">
    <property type="entry name" value="RING/U-box"/>
    <property type="match status" value="1"/>
</dbReference>
<organism evidence="11 12">
    <name type="scientific">Glycine soja</name>
    <name type="common">Wild soybean</name>
    <dbReference type="NCBI Taxonomy" id="3848"/>
    <lineage>
        <taxon>Eukaryota</taxon>
        <taxon>Viridiplantae</taxon>
        <taxon>Streptophyta</taxon>
        <taxon>Embryophyta</taxon>
        <taxon>Tracheophyta</taxon>
        <taxon>Spermatophyta</taxon>
        <taxon>Magnoliopsida</taxon>
        <taxon>eudicotyledons</taxon>
        <taxon>Gunneridae</taxon>
        <taxon>Pentapetalae</taxon>
        <taxon>rosids</taxon>
        <taxon>fabids</taxon>
        <taxon>Fabales</taxon>
        <taxon>Fabaceae</taxon>
        <taxon>Papilionoideae</taxon>
        <taxon>50 kb inversion clade</taxon>
        <taxon>NPAAA clade</taxon>
        <taxon>indigoferoid/millettioid clade</taxon>
        <taxon>Phaseoleae</taxon>
        <taxon>Glycine</taxon>
        <taxon>Glycine subgen. Soja</taxon>
    </lineage>
</organism>
<dbReference type="CDD" id="cd16469">
    <property type="entry name" value="RING-H2_RNF24-like"/>
    <property type="match status" value="1"/>
</dbReference>
<proteinExistence type="predicted"/>
<reference evidence="11 12" key="1">
    <citation type="submission" date="2018-09" db="EMBL/GenBank/DDBJ databases">
        <title>A high-quality reference genome of wild soybean provides a powerful tool to mine soybean genomes.</title>
        <authorList>
            <person name="Xie M."/>
            <person name="Chung C.Y.L."/>
            <person name="Li M.-W."/>
            <person name="Wong F.-L."/>
            <person name="Chan T.-F."/>
            <person name="Lam H.-M."/>
        </authorList>
    </citation>
    <scope>NUCLEOTIDE SEQUENCE [LARGE SCALE GENOMIC DNA]</scope>
    <source>
        <strain evidence="12">cv. W05</strain>
        <tissue evidence="11">Hypocotyl of etiolated seedlings</tissue>
    </source>
</reference>
<name>A0A445HQV9_GLYSO</name>
<dbReference type="AlphaFoldDB" id="A0A445HQV9"/>
<evidence type="ECO:0000313" key="12">
    <source>
        <dbReference type="Proteomes" id="UP000289340"/>
    </source>
</evidence>
<dbReference type="Gramene" id="XM_028337678.1">
    <property type="protein sequence ID" value="XP_028193479.1"/>
    <property type="gene ID" value="LOC114379110"/>
</dbReference>
<dbReference type="Pfam" id="PF13639">
    <property type="entry name" value="zf-RING_2"/>
    <property type="match status" value="1"/>
</dbReference>
<dbReference type="FunFam" id="3.30.40.10:FF:000615">
    <property type="entry name" value="E3 ubiquitin ligase BIG BROTHER"/>
    <property type="match status" value="1"/>
</dbReference>
<evidence type="ECO:0000259" key="10">
    <source>
        <dbReference type="PROSITE" id="PS50089"/>
    </source>
</evidence>
<keyword evidence="6" id="KW-0833">Ubl conjugation pathway</keyword>
<dbReference type="InterPro" id="IPR013083">
    <property type="entry name" value="Znf_RING/FYVE/PHD"/>
</dbReference>
<evidence type="ECO:0000256" key="6">
    <source>
        <dbReference type="ARBA" id="ARBA00022786"/>
    </source>
</evidence>
<feature type="domain" description="RING-type" evidence="10">
    <location>
        <begin position="257"/>
        <end position="298"/>
    </location>
</feature>
<dbReference type="GO" id="GO:0005634">
    <property type="term" value="C:nucleus"/>
    <property type="evidence" value="ECO:0007669"/>
    <property type="project" value="TreeGrafter"/>
</dbReference>
<comment type="catalytic activity">
    <reaction evidence="1">
        <text>S-ubiquitinyl-[E2 ubiquitin-conjugating enzyme]-L-cysteine + [acceptor protein]-L-lysine = [E2 ubiquitin-conjugating enzyme]-L-cysteine + N(6)-ubiquitinyl-[acceptor protein]-L-lysine.</text>
        <dbReference type="EC" id="2.3.2.27"/>
    </reaction>
</comment>
<dbReference type="SMART" id="SM00184">
    <property type="entry name" value="RING"/>
    <property type="match status" value="1"/>
</dbReference>
<dbReference type="Gene3D" id="3.30.40.10">
    <property type="entry name" value="Zinc/RING finger domain, C3HC4 (zinc finger)"/>
    <property type="match status" value="1"/>
</dbReference>
<feature type="region of interest" description="Disordered" evidence="9">
    <location>
        <begin position="99"/>
        <end position="128"/>
    </location>
</feature>
<evidence type="ECO:0000313" key="11">
    <source>
        <dbReference type="EMBL" id="RZB76055.1"/>
    </source>
</evidence>
<dbReference type="SMR" id="A0A445HQV9"/>
<comment type="caution">
    <text evidence="11">The sequence shown here is derived from an EMBL/GenBank/DDBJ whole genome shotgun (WGS) entry which is preliminary data.</text>
</comment>
<dbReference type="EC" id="2.3.2.27" evidence="2"/>
<dbReference type="GO" id="GO:0008270">
    <property type="term" value="F:zinc ion binding"/>
    <property type="evidence" value="ECO:0007669"/>
    <property type="project" value="UniProtKB-KW"/>
</dbReference>
<keyword evidence="5 8" id="KW-0863">Zinc-finger</keyword>
<evidence type="ECO:0000256" key="3">
    <source>
        <dbReference type="ARBA" id="ARBA00022679"/>
    </source>
</evidence>
<sequence length="309" mass="34922">MDRMSQQGHYFHSESMHFTSTNICLPNICPVVTSSGNGTILDCHYILDAHDSYLGRHFQPAAPLWPDQQLNSYNNDGHALAWHLSLPMPYVQALSANGSSSENARIGPQRYHDTTGSRSGHRFPHPPPQYHSFHQHAQEIRGARHPGHVPFVGARIHQSHRGNMHEATLRHQNHLPATFFLDDDVALLVDHHTDMRLDTEDMSYEELLALGEQIGNPKSGLSENIITSQMKTKTYLRSTNATNLEEAASEEQETDLCIICQDEYKNQEKIGILRCGHEYHTDCLKKWLLEKNVCPMCKSVALTPGEKCI</sequence>
<dbReference type="InterPro" id="IPR001841">
    <property type="entry name" value="Znf_RING"/>
</dbReference>
<evidence type="ECO:0000256" key="8">
    <source>
        <dbReference type="PROSITE-ProRule" id="PRU00175"/>
    </source>
</evidence>
<dbReference type="PANTHER" id="PTHR22937:SF222">
    <property type="entry name" value="RING-TYPE E3 UBIQUITIN TRANSFERASE"/>
    <property type="match status" value="1"/>
</dbReference>
<evidence type="ECO:0000256" key="9">
    <source>
        <dbReference type="SAM" id="MobiDB-lite"/>
    </source>
</evidence>
<evidence type="ECO:0000256" key="5">
    <source>
        <dbReference type="ARBA" id="ARBA00022771"/>
    </source>
</evidence>
<dbReference type="PROSITE" id="PS50089">
    <property type="entry name" value="ZF_RING_2"/>
    <property type="match status" value="1"/>
</dbReference>
<dbReference type="GO" id="GO:0061630">
    <property type="term" value="F:ubiquitin protein ligase activity"/>
    <property type="evidence" value="ECO:0007669"/>
    <property type="project" value="UniProtKB-EC"/>
</dbReference>
<gene>
    <name evidence="11" type="ORF">D0Y65_034523</name>
</gene>
<protein>
    <recommendedName>
        <fullName evidence="2">RING-type E3 ubiquitin transferase</fullName>
        <ecNumber evidence="2">2.3.2.27</ecNumber>
    </recommendedName>
</protein>
<keyword evidence="4" id="KW-0479">Metal-binding</keyword>
<accession>A0A445HQV9</accession>
<evidence type="ECO:0000256" key="1">
    <source>
        <dbReference type="ARBA" id="ARBA00000900"/>
    </source>
</evidence>
<evidence type="ECO:0000256" key="2">
    <source>
        <dbReference type="ARBA" id="ARBA00012483"/>
    </source>
</evidence>
<dbReference type="Proteomes" id="UP000289340">
    <property type="component" value="Chromosome 12"/>
</dbReference>
<keyword evidence="7" id="KW-0862">Zinc</keyword>
<evidence type="ECO:0000256" key="4">
    <source>
        <dbReference type="ARBA" id="ARBA00022723"/>
    </source>
</evidence>
<dbReference type="InterPro" id="IPR045191">
    <property type="entry name" value="MBR1/2-like"/>
</dbReference>
<dbReference type="EMBL" id="QZWG01000012">
    <property type="protein sequence ID" value="RZB76055.1"/>
    <property type="molecule type" value="Genomic_DNA"/>
</dbReference>
<dbReference type="PANTHER" id="PTHR22937">
    <property type="entry name" value="E3 UBIQUITIN-PROTEIN LIGASE RNF165"/>
    <property type="match status" value="1"/>
</dbReference>
<evidence type="ECO:0000256" key="7">
    <source>
        <dbReference type="ARBA" id="ARBA00022833"/>
    </source>
</evidence>
<keyword evidence="3" id="KW-0808">Transferase</keyword>
<keyword evidence="12" id="KW-1185">Reference proteome</keyword>